<protein>
    <submittedName>
        <fullName evidence="1">GPP34 family phosphoprotein</fullName>
    </submittedName>
</protein>
<reference evidence="1 2" key="1">
    <citation type="submission" date="2020-01" db="EMBL/GenBank/DDBJ databases">
        <title>Insect and environment-associated Actinomycetes.</title>
        <authorList>
            <person name="Currrie C."/>
            <person name="Chevrette M."/>
            <person name="Carlson C."/>
            <person name="Stubbendieck R."/>
            <person name="Wendt-Pienkowski E."/>
        </authorList>
    </citation>
    <scope>NUCLEOTIDE SEQUENCE [LARGE SCALE GENOMIC DNA]</scope>
    <source>
        <strain evidence="1 2">SID14163</strain>
    </source>
</reference>
<name>A0A7K3PL20_9ACTN</name>
<proteinExistence type="predicted"/>
<organism evidence="1 2">
    <name type="scientific">Streptomyces coelicoflavus</name>
    <dbReference type="NCBI Taxonomy" id="285562"/>
    <lineage>
        <taxon>Bacteria</taxon>
        <taxon>Bacillati</taxon>
        <taxon>Actinomycetota</taxon>
        <taxon>Actinomycetes</taxon>
        <taxon>Kitasatosporales</taxon>
        <taxon>Streptomycetaceae</taxon>
        <taxon>Streptomyces</taxon>
    </lineage>
</organism>
<sequence>PEGAGSGARGRDRIAELTGRYGGAAPGMRRIVDEVWGAVSDETARTSAPAGG</sequence>
<evidence type="ECO:0000313" key="2">
    <source>
        <dbReference type="Proteomes" id="UP000470446"/>
    </source>
</evidence>
<dbReference type="EMBL" id="JAAGMA010000368">
    <property type="protein sequence ID" value="NEB09979.1"/>
    <property type="molecule type" value="Genomic_DNA"/>
</dbReference>
<gene>
    <name evidence="1" type="ORF">G3I32_14075</name>
</gene>
<dbReference type="Proteomes" id="UP000470446">
    <property type="component" value="Unassembled WGS sequence"/>
</dbReference>
<dbReference type="AlphaFoldDB" id="A0A7K3PL20"/>
<evidence type="ECO:0000313" key="1">
    <source>
        <dbReference type="EMBL" id="NEB09979.1"/>
    </source>
</evidence>
<feature type="non-terminal residue" evidence="1">
    <location>
        <position position="1"/>
    </location>
</feature>
<comment type="caution">
    <text evidence="1">The sequence shown here is derived from an EMBL/GenBank/DDBJ whole genome shotgun (WGS) entry which is preliminary data.</text>
</comment>
<accession>A0A7K3PL20</accession>